<evidence type="ECO:0000313" key="3">
    <source>
        <dbReference type="Proteomes" id="UP000245202"/>
    </source>
</evidence>
<organism evidence="2 3">
    <name type="scientific">Paenibacillus agaridevorans</name>
    <dbReference type="NCBI Taxonomy" id="171404"/>
    <lineage>
        <taxon>Bacteria</taxon>
        <taxon>Bacillati</taxon>
        <taxon>Bacillota</taxon>
        <taxon>Bacilli</taxon>
        <taxon>Bacillales</taxon>
        <taxon>Paenibacillaceae</taxon>
        <taxon>Paenibacillus</taxon>
    </lineage>
</organism>
<dbReference type="InterPro" id="IPR043129">
    <property type="entry name" value="ATPase_NBD"/>
</dbReference>
<protein>
    <recommendedName>
        <fullName evidence="1">ATPase BadF/BadG/BcrA/BcrD type domain-containing protein</fullName>
    </recommendedName>
</protein>
<dbReference type="PANTHER" id="PTHR43190:SF3">
    <property type="entry name" value="N-ACETYL-D-GLUCOSAMINE KINASE"/>
    <property type="match status" value="1"/>
</dbReference>
<comment type="caution">
    <text evidence="2">The sequence shown here is derived from an EMBL/GenBank/DDBJ whole genome shotgun (WGS) entry which is preliminary data.</text>
</comment>
<dbReference type="InterPro" id="IPR052519">
    <property type="entry name" value="Euk-type_GlcNAc_Kinase"/>
</dbReference>
<dbReference type="PANTHER" id="PTHR43190">
    <property type="entry name" value="N-ACETYL-D-GLUCOSAMINE KINASE"/>
    <property type="match status" value="1"/>
</dbReference>
<proteinExistence type="predicted"/>
<gene>
    <name evidence="2" type="ORF">PAT3040_04866</name>
</gene>
<evidence type="ECO:0000259" key="1">
    <source>
        <dbReference type="Pfam" id="PF01869"/>
    </source>
</evidence>
<dbReference type="SUPFAM" id="SSF53067">
    <property type="entry name" value="Actin-like ATPase domain"/>
    <property type="match status" value="2"/>
</dbReference>
<keyword evidence="3" id="KW-1185">Reference proteome</keyword>
<dbReference type="RefSeq" id="WP_108994706.1">
    <property type="nucleotide sequence ID" value="NZ_BDQX01000291.1"/>
</dbReference>
<reference evidence="2 3" key="1">
    <citation type="submission" date="2017-08" db="EMBL/GenBank/DDBJ databases">
        <title>Substantial Increase in Enzyme Production by Combined Drug-Resistance Mutations in Paenibacillus agaridevorans.</title>
        <authorList>
            <person name="Tanaka Y."/>
            <person name="Funane K."/>
            <person name="Hosaka T."/>
            <person name="Shiwa Y."/>
            <person name="Fujita N."/>
            <person name="Miyazaki T."/>
            <person name="Yoshikawa H."/>
            <person name="Murakami K."/>
            <person name="Kasahara K."/>
            <person name="Inaoka T."/>
            <person name="Hiraga Y."/>
            <person name="Ochi K."/>
        </authorList>
    </citation>
    <scope>NUCLEOTIDE SEQUENCE [LARGE SCALE GENOMIC DNA]</scope>
    <source>
        <strain evidence="2 3">T-3040</strain>
    </source>
</reference>
<feature type="domain" description="ATPase BadF/BadG/BcrA/BcrD type" evidence="1">
    <location>
        <begin position="14"/>
        <end position="297"/>
    </location>
</feature>
<dbReference type="CDD" id="cd24007">
    <property type="entry name" value="ASKHA_NBD_eukNAGK-like"/>
    <property type="match status" value="1"/>
</dbReference>
<dbReference type="EMBL" id="BDQX01000291">
    <property type="protein sequence ID" value="GBG10148.1"/>
    <property type="molecule type" value="Genomic_DNA"/>
</dbReference>
<dbReference type="Gene3D" id="3.30.420.40">
    <property type="match status" value="2"/>
</dbReference>
<evidence type="ECO:0000313" key="2">
    <source>
        <dbReference type="EMBL" id="GBG10148.1"/>
    </source>
</evidence>
<accession>A0A2R5EYL7</accession>
<sequence length="322" mass="33241">MVNDFGESMLFLAIDGGGTKTEAVVADRGGRCLGRAVFGGSNPNFVSFEAAAHAVAAAVRSALEAASASPGRIAKAACCIPGMKKHREELSRLLEDELGLASVLYDSDMDSTLFGALGAKEGIAVLAGTGSFAMGVNEHGDNFVVGGWGPIIGDPGSGYAVSASALRAAALAHEGRGPNTLISDKLKRHYGVTDIAQLKSVISADNTGSLTYLVREAACEGDGVAKKLVFEAGEQLAELAQAVIKRLDMDDARYKVVLTGGMTVFGDPLLSAFTASLRRECPSITIGTPFGPPSAGALMLAYRAAGVPWSDDLLSSLKMTLL</sequence>
<name>A0A2R5EYL7_9BACL</name>
<dbReference type="Proteomes" id="UP000245202">
    <property type="component" value="Unassembled WGS sequence"/>
</dbReference>
<dbReference type="AlphaFoldDB" id="A0A2R5EYL7"/>
<dbReference type="InterPro" id="IPR002731">
    <property type="entry name" value="ATPase_BadF"/>
</dbReference>
<dbReference type="Pfam" id="PF01869">
    <property type="entry name" value="BcrAD_BadFG"/>
    <property type="match status" value="1"/>
</dbReference>